<sequence>MLALFPPLFSTIGWSLETSTSHADQNYVYKDTETSESRLHVLPSQPQVDQNPYTKLTSISNGDPLVVKKLNHSASDRDHRKNVKYEKHTNIME</sequence>
<dbReference type="Proteomes" id="UP001459277">
    <property type="component" value="Unassembled WGS sequence"/>
</dbReference>
<gene>
    <name evidence="1" type="ORF">SO802_032120</name>
</gene>
<keyword evidence="2" id="KW-1185">Reference proteome</keyword>
<dbReference type="AlphaFoldDB" id="A0AAW2BQU1"/>
<accession>A0AAW2BQU1</accession>
<protein>
    <submittedName>
        <fullName evidence="1">Uncharacterized protein</fullName>
    </submittedName>
</protein>
<comment type="caution">
    <text evidence="1">The sequence shown here is derived from an EMBL/GenBank/DDBJ whole genome shotgun (WGS) entry which is preliminary data.</text>
</comment>
<dbReference type="EMBL" id="JAZDWU010000011">
    <property type="protein sequence ID" value="KAK9987169.1"/>
    <property type="molecule type" value="Genomic_DNA"/>
</dbReference>
<evidence type="ECO:0000313" key="2">
    <source>
        <dbReference type="Proteomes" id="UP001459277"/>
    </source>
</evidence>
<evidence type="ECO:0000313" key="1">
    <source>
        <dbReference type="EMBL" id="KAK9987169.1"/>
    </source>
</evidence>
<name>A0AAW2BQU1_9ROSI</name>
<reference evidence="1 2" key="1">
    <citation type="submission" date="2024-01" db="EMBL/GenBank/DDBJ databases">
        <title>A telomere-to-telomere, gap-free genome of sweet tea (Lithocarpus litseifolius).</title>
        <authorList>
            <person name="Zhou J."/>
        </authorList>
    </citation>
    <scope>NUCLEOTIDE SEQUENCE [LARGE SCALE GENOMIC DNA]</scope>
    <source>
        <strain evidence="1">Zhou-2022a</strain>
        <tissue evidence="1">Leaf</tissue>
    </source>
</reference>
<proteinExistence type="predicted"/>
<organism evidence="1 2">
    <name type="scientific">Lithocarpus litseifolius</name>
    <dbReference type="NCBI Taxonomy" id="425828"/>
    <lineage>
        <taxon>Eukaryota</taxon>
        <taxon>Viridiplantae</taxon>
        <taxon>Streptophyta</taxon>
        <taxon>Embryophyta</taxon>
        <taxon>Tracheophyta</taxon>
        <taxon>Spermatophyta</taxon>
        <taxon>Magnoliopsida</taxon>
        <taxon>eudicotyledons</taxon>
        <taxon>Gunneridae</taxon>
        <taxon>Pentapetalae</taxon>
        <taxon>rosids</taxon>
        <taxon>fabids</taxon>
        <taxon>Fagales</taxon>
        <taxon>Fagaceae</taxon>
        <taxon>Lithocarpus</taxon>
    </lineage>
</organism>